<evidence type="ECO:0000256" key="1">
    <source>
        <dbReference type="ARBA" id="ARBA00004651"/>
    </source>
</evidence>
<feature type="transmembrane region" description="Helical" evidence="10">
    <location>
        <begin position="34"/>
        <end position="63"/>
    </location>
</feature>
<dbReference type="GO" id="GO:0015385">
    <property type="term" value="F:sodium:proton antiporter activity"/>
    <property type="evidence" value="ECO:0007669"/>
    <property type="project" value="InterPro"/>
</dbReference>
<dbReference type="GO" id="GO:0015386">
    <property type="term" value="F:potassium:proton antiporter activity"/>
    <property type="evidence" value="ECO:0007669"/>
    <property type="project" value="TreeGrafter"/>
</dbReference>
<dbReference type="PATRIC" id="fig|742818.3.peg.1056"/>
<dbReference type="InterPro" id="IPR006153">
    <property type="entry name" value="Cation/H_exchanger_TM"/>
</dbReference>
<dbReference type="NCBIfam" id="TIGR00831">
    <property type="entry name" value="a_cpa1"/>
    <property type="match status" value="1"/>
</dbReference>
<accession>K0Z7W8</accession>
<keyword evidence="3 10" id="KW-1003">Cell membrane</keyword>
<proteinExistence type="inferred from homology"/>
<comment type="similarity">
    <text evidence="10">Belongs to the monovalent cation:proton antiporter 1 (CPA1) transporter (TC 2.A.36) family.</text>
</comment>
<evidence type="ECO:0000256" key="8">
    <source>
        <dbReference type="ARBA" id="ARBA00023136"/>
    </source>
</evidence>
<keyword evidence="5 10" id="KW-1133">Transmembrane helix</keyword>
<dbReference type="GO" id="GO:0098719">
    <property type="term" value="P:sodium ion import across plasma membrane"/>
    <property type="evidence" value="ECO:0007669"/>
    <property type="project" value="TreeGrafter"/>
</dbReference>
<evidence type="ECO:0000256" key="9">
    <source>
        <dbReference type="ARBA" id="ARBA00023201"/>
    </source>
</evidence>
<dbReference type="Gene3D" id="6.10.140.1330">
    <property type="match status" value="1"/>
</dbReference>
<evidence type="ECO:0000313" key="12">
    <source>
        <dbReference type="EMBL" id="EJZ83490.1"/>
    </source>
</evidence>
<dbReference type="InParanoid" id="K0Z7W8"/>
<keyword evidence="6 10" id="KW-0915">Sodium</keyword>
<feature type="transmembrane region" description="Helical" evidence="10">
    <location>
        <begin position="241"/>
        <end position="261"/>
    </location>
</feature>
<feature type="transmembrane region" description="Helical" evidence="10">
    <location>
        <begin position="218"/>
        <end position="235"/>
    </location>
</feature>
<dbReference type="eggNOG" id="COG0025">
    <property type="taxonomic scope" value="Bacteria"/>
</dbReference>
<gene>
    <name evidence="12" type="ORF">HMPREF9451_00996</name>
</gene>
<feature type="transmembrane region" description="Helical" evidence="10">
    <location>
        <begin position="84"/>
        <end position="107"/>
    </location>
</feature>
<sequence>MTTFSFILVLALAVIVSALINQVVHGVSTPLIQIAIGVAISFFGFTASNFSLDPELFLVLFIAPLLYDEARQVDKVALWSNRTVILSLAVGLVVATILVVGFMLNFLQPSIPLAAAFALGAALGPTDAVAVASLSQRASLNKRQEVLLSGESLINDASGVVSFQFAIAALTTGAFSLLDATTSFVVSFFGGIGLGLVCAAILAFFVSRVRDFGLEDTTFHVLLEVLTPFFVFLIAEEVHVSGILAVVAAGLSYSFFNRSIGPNIARMKIVSTSVWKVLAFILNGIVFVLLGVQLPYAMSDMWEERSVSNPELIALVLALSAAVIGVRMLWFLALNYIGRKQRAHKEQKNSGGSPDQVRRVMKSVRLFTKDSLVESCALALAGPKGAITLSIMFTLPYSMGAATAPFSERDFLIFLASGVILVTLLLANFVLPVLLPKKQDSSVDANIQASIEVLRGVIEDLAARQTKENRRATQAVMKQYNDRIERIKQGTGYEEEDTGLHVEALGWEREFVLAAIDEESVSAVAGYRMLRRIQQEMDLIRHERNIWWLFGVLRKRAALIAKSVKRSIHDHRFFSACSPEDLEVREFQIRALEHVLSKLRVCLNDPGYRTEDVSALMVEIQRDLRRLRRIGRGIGTAARVEDKATEVRRLACFLELDHIQDMYEKGRISRSTAKTMRENVHLMQLDLEDKV</sequence>
<keyword evidence="10" id="KW-0050">Antiport</keyword>
<evidence type="ECO:0000256" key="2">
    <source>
        <dbReference type="ARBA" id="ARBA00022448"/>
    </source>
</evidence>
<keyword evidence="8 10" id="KW-0472">Membrane</keyword>
<dbReference type="OrthoDB" id="9809206at2"/>
<evidence type="ECO:0000256" key="7">
    <source>
        <dbReference type="ARBA" id="ARBA00023065"/>
    </source>
</evidence>
<feature type="domain" description="Cation/H+ exchanger transmembrane" evidence="11">
    <location>
        <begin position="15"/>
        <end position="435"/>
    </location>
</feature>
<dbReference type="GO" id="GO:0051453">
    <property type="term" value="P:regulation of intracellular pH"/>
    <property type="evidence" value="ECO:0007669"/>
    <property type="project" value="TreeGrafter"/>
</dbReference>
<dbReference type="PANTHER" id="PTHR10110:SF86">
    <property type="entry name" value="SODIUM_HYDROGEN EXCHANGER 7"/>
    <property type="match status" value="1"/>
</dbReference>
<feature type="transmembrane region" description="Helical" evidence="10">
    <location>
        <begin position="113"/>
        <end position="132"/>
    </location>
</feature>
<name>K0Z7W8_9ACTN</name>
<dbReference type="InterPro" id="IPR004705">
    <property type="entry name" value="Cation/H_exchanger_CPA1_bac"/>
</dbReference>
<feature type="transmembrane region" description="Helical" evidence="10">
    <location>
        <begin position="372"/>
        <end position="399"/>
    </location>
</feature>
<evidence type="ECO:0000256" key="10">
    <source>
        <dbReference type="RuleBase" id="RU366002"/>
    </source>
</evidence>
<feature type="transmembrane region" description="Helical" evidence="10">
    <location>
        <begin position="411"/>
        <end position="435"/>
    </location>
</feature>
<dbReference type="EMBL" id="ADMD01000007">
    <property type="protein sequence ID" value="EJZ83490.1"/>
    <property type="molecule type" value="Genomic_DNA"/>
</dbReference>
<comment type="caution">
    <text evidence="12">The sequence shown here is derived from an EMBL/GenBank/DDBJ whole genome shotgun (WGS) entry which is preliminary data.</text>
</comment>
<dbReference type="Pfam" id="PF00999">
    <property type="entry name" value="Na_H_Exchanger"/>
    <property type="match status" value="1"/>
</dbReference>
<keyword evidence="7 10" id="KW-0406">Ion transport</keyword>
<evidence type="ECO:0000256" key="6">
    <source>
        <dbReference type="ARBA" id="ARBA00023053"/>
    </source>
</evidence>
<feature type="transmembrane region" description="Helical" evidence="10">
    <location>
        <begin position="273"/>
        <end position="292"/>
    </location>
</feature>
<evidence type="ECO:0000256" key="3">
    <source>
        <dbReference type="ARBA" id="ARBA00022475"/>
    </source>
</evidence>
<evidence type="ECO:0000256" key="5">
    <source>
        <dbReference type="ARBA" id="ARBA00022989"/>
    </source>
</evidence>
<dbReference type="PANTHER" id="PTHR10110">
    <property type="entry name" value="SODIUM/HYDROGEN EXCHANGER"/>
    <property type="match status" value="1"/>
</dbReference>
<comment type="function">
    <text evidence="10">Na(+)/H(+) antiporter that extrudes sodium in exchange for external protons.</text>
</comment>
<feature type="transmembrane region" description="Helical" evidence="10">
    <location>
        <begin position="312"/>
        <end position="338"/>
    </location>
</feature>
<dbReference type="GO" id="GO:0005886">
    <property type="term" value="C:plasma membrane"/>
    <property type="evidence" value="ECO:0007669"/>
    <property type="project" value="UniProtKB-SubCell"/>
</dbReference>
<dbReference type="RefSeq" id="WP_009139209.1">
    <property type="nucleotide sequence ID" value="NZ_JH815198.1"/>
</dbReference>
<organism evidence="12 13">
    <name type="scientific">Slackia piriformis YIT 12062</name>
    <dbReference type="NCBI Taxonomy" id="742818"/>
    <lineage>
        <taxon>Bacteria</taxon>
        <taxon>Bacillati</taxon>
        <taxon>Actinomycetota</taxon>
        <taxon>Coriobacteriia</taxon>
        <taxon>Eggerthellales</taxon>
        <taxon>Eggerthellaceae</taxon>
        <taxon>Slackia</taxon>
    </lineage>
</organism>
<keyword evidence="4 10" id="KW-0812">Transmembrane</keyword>
<dbReference type="Proteomes" id="UP000006069">
    <property type="component" value="Unassembled WGS sequence"/>
</dbReference>
<comment type="subcellular location">
    <subcellularLocation>
        <location evidence="1 10">Cell membrane</location>
        <topology evidence="1 10">Multi-pass membrane protein</topology>
    </subcellularLocation>
</comment>
<evidence type="ECO:0000259" key="11">
    <source>
        <dbReference type="Pfam" id="PF00999"/>
    </source>
</evidence>
<evidence type="ECO:0000256" key="4">
    <source>
        <dbReference type="ARBA" id="ARBA00022692"/>
    </source>
</evidence>
<keyword evidence="13" id="KW-1185">Reference proteome</keyword>
<evidence type="ECO:0000313" key="13">
    <source>
        <dbReference type="Proteomes" id="UP000006069"/>
    </source>
</evidence>
<feature type="transmembrane region" description="Helical" evidence="10">
    <location>
        <begin position="184"/>
        <end position="206"/>
    </location>
</feature>
<keyword evidence="9 10" id="KW-0739">Sodium transport</keyword>
<reference evidence="12 13" key="1">
    <citation type="submission" date="2012-08" db="EMBL/GenBank/DDBJ databases">
        <title>The Genome Sequence of Slackia piriformis YIT 12062.</title>
        <authorList>
            <consortium name="The Broad Institute Genome Sequencing Platform"/>
            <person name="Earl A."/>
            <person name="Ward D."/>
            <person name="Feldgarden M."/>
            <person name="Gevers D."/>
            <person name="Morotomi M."/>
            <person name="Walker B."/>
            <person name="Young S.K."/>
            <person name="Zeng Q."/>
            <person name="Gargeya S."/>
            <person name="Fitzgerald M."/>
            <person name="Haas B."/>
            <person name="Abouelleil A."/>
            <person name="Alvarado L."/>
            <person name="Arachchi H.M."/>
            <person name="Berlin A.M."/>
            <person name="Chapman S.B."/>
            <person name="Goldberg J."/>
            <person name="Griggs A."/>
            <person name="Gujja S."/>
            <person name="Hansen M."/>
            <person name="Howarth C."/>
            <person name="Imamovic A."/>
            <person name="Larimer J."/>
            <person name="McCowen C."/>
            <person name="Montmayeur A."/>
            <person name="Murphy C."/>
            <person name="Neiman D."/>
            <person name="Pearson M."/>
            <person name="Priest M."/>
            <person name="Roberts A."/>
            <person name="Saif S."/>
            <person name="Shea T."/>
            <person name="Sisk P."/>
            <person name="Sykes S."/>
            <person name="Wortman J."/>
            <person name="Nusbaum C."/>
            <person name="Birren B."/>
        </authorList>
    </citation>
    <scope>NUCLEOTIDE SEQUENCE [LARGE SCALE GENOMIC DNA]</scope>
    <source>
        <strain evidence="12 13">YIT 12062</strain>
    </source>
</reference>
<dbReference type="AlphaFoldDB" id="K0Z7W8"/>
<dbReference type="FunCoup" id="K0Z7W8">
    <property type="interactions" value="114"/>
</dbReference>
<feature type="transmembrane region" description="Helical" evidence="10">
    <location>
        <begin position="153"/>
        <end position="178"/>
    </location>
</feature>
<dbReference type="InterPro" id="IPR018422">
    <property type="entry name" value="Cation/H_exchanger_CPA1"/>
</dbReference>
<protein>
    <submittedName>
        <fullName evidence="12">Na+/H+ antiporter</fullName>
    </submittedName>
</protein>
<keyword evidence="2 10" id="KW-0813">Transport</keyword>
<dbReference type="HOGENOM" id="CLU_005912_6_2_11"/>